<dbReference type="AlphaFoldDB" id="F0U936"/>
<keyword evidence="1" id="KW-0175">Coiled coil</keyword>
<name>F0U936_AJEC8</name>
<feature type="compositionally biased region" description="Basic residues" evidence="2">
    <location>
        <begin position="274"/>
        <end position="284"/>
    </location>
</feature>
<evidence type="ECO:0000313" key="3">
    <source>
        <dbReference type="EMBL" id="EGC41830.1"/>
    </source>
</evidence>
<gene>
    <name evidence="3" type="ORF">HCEG_01192</name>
</gene>
<dbReference type="Proteomes" id="UP000008142">
    <property type="component" value="Unassembled WGS sequence"/>
</dbReference>
<dbReference type="OrthoDB" id="3066195at2759"/>
<evidence type="ECO:0000256" key="1">
    <source>
        <dbReference type="SAM" id="Coils"/>
    </source>
</evidence>
<dbReference type="HOGENOM" id="CLU_785178_0_0_1"/>
<evidence type="ECO:0000256" key="2">
    <source>
        <dbReference type="SAM" id="MobiDB-lite"/>
    </source>
</evidence>
<protein>
    <submittedName>
        <fullName evidence="3">Predicted protein</fullName>
    </submittedName>
</protein>
<feature type="region of interest" description="Disordered" evidence="2">
    <location>
        <begin position="274"/>
        <end position="297"/>
    </location>
</feature>
<feature type="coiled-coil region" evidence="1">
    <location>
        <begin position="35"/>
        <end position="191"/>
    </location>
</feature>
<organism evidence="4">
    <name type="scientific">Ajellomyces capsulatus (strain H88)</name>
    <name type="common">Darling's disease fungus</name>
    <name type="synonym">Histoplasma capsulatum</name>
    <dbReference type="NCBI Taxonomy" id="544711"/>
    <lineage>
        <taxon>Eukaryota</taxon>
        <taxon>Fungi</taxon>
        <taxon>Dikarya</taxon>
        <taxon>Ascomycota</taxon>
        <taxon>Pezizomycotina</taxon>
        <taxon>Eurotiomycetes</taxon>
        <taxon>Eurotiomycetidae</taxon>
        <taxon>Onygenales</taxon>
        <taxon>Ajellomycetaceae</taxon>
        <taxon>Histoplasma</taxon>
    </lineage>
</organism>
<proteinExistence type="predicted"/>
<dbReference type="EMBL" id="DS990636">
    <property type="protein sequence ID" value="EGC41830.1"/>
    <property type="molecule type" value="Genomic_DNA"/>
</dbReference>
<evidence type="ECO:0000313" key="4">
    <source>
        <dbReference type="Proteomes" id="UP000008142"/>
    </source>
</evidence>
<accession>F0U936</accession>
<sequence length="353" mass="40708">MCEHCVDYIFPQHLNAACDKMEESSKPCTNCNHEKKRYVITLKELKDQVDQLVQTHKFYLAVLNQFKEIIKKQILETVKNLLKQIKKVKTQQQKVEAQYMKSVAIALKASNTTISTIKKAKIKIKKTKLNIKRTKLEIEKKKVIIEKAKLKIKTIRLTVQQEILRVINSYIEEQKTAIENLTNITNNVNNKAICIVFRMYETMKFIKKFTDHLENSNEKFNNSNNSIPASSAAVLSFLSFFSELPTSVDPLTMSSLRNFNIFDENMIKHKASKPLKTPTSKHHMALGSGPPKTPTPIHKFNDMVDEKMAEDENDEKNMIQTIQKELMIPPLIHHYIEIYSSATVSPIDMVEQP</sequence>
<reference evidence="4" key="1">
    <citation type="submission" date="2008-07" db="EMBL/GenBank/DDBJ databases">
        <title>Annotation of Ajellomyces capsulatus strain H88.</title>
        <authorList>
            <person name="Champion M."/>
            <person name="Cuomo C."/>
            <person name="Ma L.-J."/>
            <person name="Henn M.R."/>
            <person name="Sil A."/>
            <person name="Goldman B."/>
            <person name="Young S.K."/>
            <person name="Kodira C.D."/>
            <person name="Zeng Q."/>
            <person name="Koehrsen M."/>
            <person name="Alvarado L."/>
            <person name="Berlin A."/>
            <person name="Borenstein D."/>
            <person name="Chen Z."/>
            <person name="Engels R."/>
            <person name="Freedman E."/>
            <person name="Gellesch M."/>
            <person name="Goldberg J."/>
            <person name="Griggs A."/>
            <person name="Gujja S."/>
            <person name="Heiman D."/>
            <person name="Hepburn T."/>
            <person name="Howarth C."/>
            <person name="Jen D."/>
            <person name="Larson L."/>
            <person name="Lewis B."/>
            <person name="Mehta T."/>
            <person name="Park D."/>
            <person name="Pearson M."/>
            <person name="Roberts A."/>
            <person name="Saif S."/>
            <person name="Shea T."/>
            <person name="Shenoy N."/>
            <person name="Sisk P."/>
            <person name="Stolte C."/>
            <person name="Sykes S."/>
            <person name="Walk T."/>
            <person name="White J."/>
            <person name="Yandava C."/>
            <person name="Klein B."/>
            <person name="McEwen J.G."/>
            <person name="Puccia R."/>
            <person name="Goldman G.H."/>
            <person name="Felipe M.S."/>
            <person name="Nino-Vega G."/>
            <person name="San-Blas G."/>
            <person name="Taylor J."/>
            <person name="Mendoza L."/>
            <person name="Galagan J."/>
            <person name="Nusbaum C."/>
            <person name="Birren B."/>
        </authorList>
    </citation>
    <scope>NUCLEOTIDE SEQUENCE [LARGE SCALE GENOMIC DNA]</scope>
    <source>
        <strain evidence="4">H88</strain>
    </source>
</reference>